<evidence type="ECO:0000256" key="6">
    <source>
        <dbReference type="ARBA" id="ARBA00022729"/>
    </source>
</evidence>
<dbReference type="Gene3D" id="2.10.50.10">
    <property type="entry name" value="Tumor Necrosis Factor Receptor, subunit A, domain 2"/>
    <property type="match status" value="12"/>
</dbReference>
<dbReference type="PROSITE" id="PS00010">
    <property type="entry name" value="ASX_HYDROXYL"/>
    <property type="match status" value="1"/>
</dbReference>
<evidence type="ECO:0000259" key="11">
    <source>
        <dbReference type="PROSITE" id="PS50050"/>
    </source>
</evidence>
<dbReference type="InterPro" id="IPR042229">
    <property type="entry name" value="Listeria/Bacterioides_rpt_sf"/>
</dbReference>
<dbReference type="PROSITE" id="PS50026">
    <property type="entry name" value="EGF_3"/>
    <property type="match status" value="1"/>
</dbReference>
<dbReference type="OrthoDB" id="9758365at2"/>
<keyword evidence="4" id="KW-0245">EGF-like domain</keyword>
<proteinExistence type="predicted"/>
<evidence type="ECO:0000256" key="3">
    <source>
        <dbReference type="ARBA" id="ARBA00022525"/>
    </source>
</evidence>
<dbReference type="Pfam" id="PF09479">
    <property type="entry name" value="Flg_new"/>
    <property type="match status" value="2"/>
</dbReference>
<evidence type="ECO:0000256" key="4">
    <source>
        <dbReference type="ARBA" id="ARBA00022536"/>
    </source>
</evidence>
<dbReference type="PROSITE" id="PS50012">
    <property type="entry name" value="RCC1_3"/>
    <property type="match status" value="4"/>
</dbReference>
<dbReference type="Gene3D" id="2.60.40.4270">
    <property type="entry name" value="Listeria-Bacteroides repeat domain"/>
    <property type="match status" value="1"/>
</dbReference>
<dbReference type="SMART" id="SM00179">
    <property type="entry name" value="EGF_CA"/>
    <property type="match status" value="1"/>
</dbReference>
<dbReference type="PANTHER" id="PTHR23097:SF181">
    <property type="entry name" value="CASPASE-8-LIKE"/>
    <property type="match status" value="1"/>
</dbReference>
<dbReference type="SUPFAM" id="SSF57184">
    <property type="entry name" value="Growth factor receptor domain"/>
    <property type="match status" value="3"/>
</dbReference>
<keyword evidence="9" id="KW-0325">Glycoprotein</keyword>
<keyword evidence="5" id="KW-0053">Apoptosis</keyword>
<dbReference type="PROSITE" id="PS01186">
    <property type="entry name" value="EGF_2"/>
    <property type="match status" value="1"/>
</dbReference>
<evidence type="ECO:0000256" key="1">
    <source>
        <dbReference type="ARBA" id="ARBA00004196"/>
    </source>
</evidence>
<dbReference type="InterPro" id="IPR000408">
    <property type="entry name" value="Reg_chr_condens"/>
</dbReference>
<evidence type="ECO:0000313" key="13">
    <source>
        <dbReference type="Proteomes" id="UP000321595"/>
    </source>
</evidence>
<feature type="domain" description="EGF-like" evidence="10">
    <location>
        <begin position="857"/>
        <end position="897"/>
    </location>
</feature>
<dbReference type="Pfam" id="PF25390">
    <property type="entry name" value="WD40_RLD"/>
    <property type="match status" value="1"/>
</dbReference>
<dbReference type="InterPro" id="IPR000152">
    <property type="entry name" value="EGF-type_Asp/Asn_hydroxyl_site"/>
</dbReference>
<keyword evidence="7" id="KW-0677">Repeat</keyword>
<dbReference type="Pfam" id="PF00020">
    <property type="entry name" value="TNFR_c6"/>
    <property type="match status" value="7"/>
</dbReference>
<dbReference type="PANTHER" id="PTHR23097">
    <property type="entry name" value="TUMOR NECROSIS FACTOR RECEPTOR SUPERFAMILY MEMBER"/>
    <property type="match status" value="1"/>
</dbReference>
<accession>A0A5B8XRC0</accession>
<dbReference type="GO" id="GO:0030313">
    <property type="term" value="C:cell envelope"/>
    <property type="evidence" value="ECO:0007669"/>
    <property type="project" value="UniProtKB-SubCell"/>
</dbReference>
<protein>
    <recommendedName>
        <fullName evidence="14">EGF-like domain-containing protein</fullName>
    </recommendedName>
</protein>
<evidence type="ECO:0000256" key="7">
    <source>
        <dbReference type="ARBA" id="ARBA00022737"/>
    </source>
</evidence>
<dbReference type="SMART" id="SM01411">
    <property type="entry name" value="Ephrin_rec_like"/>
    <property type="match status" value="11"/>
</dbReference>
<keyword evidence="6" id="KW-0732">Signal</keyword>
<dbReference type="SUPFAM" id="SSF50985">
    <property type="entry name" value="RCC1/BLIP-II"/>
    <property type="match status" value="1"/>
</dbReference>
<dbReference type="InterPro" id="IPR001881">
    <property type="entry name" value="EGF-like_Ca-bd_dom"/>
</dbReference>
<feature type="domain" description="TNFR-Cys" evidence="11">
    <location>
        <begin position="756"/>
        <end position="805"/>
    </location>
</feature>
<dbReference type="SUPFAM" id="SSF57196">
    <property type="entry name" value="EGF/Laminin"/>
    <property type="match status" value="1"/>
</dbReference>
<dbReference type="InterPro" id="IPR052459">
    <property type="entry name" value="TNFRSF_decoy_receptor"/>
</dbReference>
<dbReference type="GO" id="GO:0005576">
    <property type="term" value="C:extracellular region"/>
    <property type="evidence" value="ECO:0007669"/>
    <property type="project" value="UniProtKB-SubCell"/>
</dbReference>
<evidence type="ECO:0000256" key="5">
    <source>
        <dbReference type="ARBA" id="ARBA00022703"/>
    </source>
</evidence>
<evidence type="ECO:0000256" key="2">
    <source>
        <dbReference type="ARBA" id="ARBA00004613"/>
    </source>
</evidence>
<keyword evidence="13" id="KW-1185">Reference proteome</keyword>
<dbReference type="InterPro" id="IPR009091">
    <property type="entry name" value="RCC1/BLIP-II"/>
</dbReference>
<name>A0A5B8XRC0_9DELT</name>
<dbReference type="Gene3D" id="2.10.25.10">
    <property type="entry name" value="Laminin"/>
    <property type="match status" value="1"/>
</dbReference>
<dbReference type="SUPFAM" id="SSF57586">
    <property type="entry name" value="TNF receptor-like"/>
    <property type="match status" value="4"/>
</dbReference>
<dbReference type="FunFam" id="2.10.25.10:FF:000119">
    <property type="entry name" value="vitamin K-dependent protein S"/>
    <property type="match status" value="1"/>
</dbReference>
<evidence type="ECO:0000256" key="9">
    <source>
        <dbReference type="ARBA" id="ARBA00023180"/>
    </source>
</evidence>
<evidence type="ECO:0008006" key="14">
    <source>
        <dbReference type="Google" id="ProtNLM"/>
    </source>
</evidence>
<dbReference type="PROSITE" id="PS01187">
    <property type="entry name" value="EGF_CA"/>
    <property type="match status" value="1"/>
</dbReference>
<dbReference type="InterPro" id="IPR018097">
    <property type="entry name" value="EGF_Ca-bd_CS"/>
</dbReference>
<dbReference type="KEGG" id="bbae:FRD01_13250"/>
<dbReference type="SMART" id="SM00208">
    <property type="entry name" value="TNFR"/>
    <property type="match status" value="15"/>
</dbReference>
<organism evidence="12 13">
    <name type="scientific">Microvenator marinus</name>
    <dbReference type="NCBI Taxonomy" id="2600177"/>
    <lineage>
        <taxon>Bacteria</taxon>
        <taxon>Deltaproteobacteria</taxon>
        <taxon>Bradymonadales</taxon>
        <taxon>Microvenatoraceae</taxon>
        <taxon>Microvenator</taxon>
    </lineage>
</organism>
<evidence type="ECO:0000259" key="10">
    <source>
        <dbReference type="PROSITE" id="PS50026"/>
    </source>
</evidence>
<dbReference type="PROSITE" id="PS50050">
    <property type="entry name" value="TNFR_NGFR_2"/>
    <property type="match status" value="1"/>
</dbReference>
<reference evidence="12 13" key="1">
    <citation type="submission" date="2019-08" db="EMBL/GenBank/DDBJ databases">
        <authorList>
            <person name="Liang Q."/>
        </authorList>
    </citation>
    <scope>NUCLEOTIDE SEQUENCE [LARGE SCALE GENOMIC DNA]</scope>
    <source>
        <strain evidence="12 13">V1718</strain>
    </source>
</reference>
<dbReference type="SMART" id="SM00181">
    <property type="entry name" value="EGF"/>
    <property type="match status" value="3"/>
</dbReference>
<dbReference type="InterPro" id="IPR058923">
    <property type="entry name" value="RCC1-like_dom"/>
</dbReference>
<gene>
    <name evidence="12" type="ORF">FRD01_13250</name>
</gene>
<dbReference type="Proteomes" id="UP000321595">
    <property type="component" value="Chromosome"/>
</dbReference>
<comment type="subcellular location">
    <subcellularLocation>
        <location evidence="1">Cell envelope</location>
    </subcellularLocation>
    <subcellularLocation>
        <location evidence="2">Secreted</location>
    </subcellularLocation>
</comment>
<keyword evidence="3" id="KW-0964">Secreted</keyword>
<dbReference type="InterPro" id="IPR009030">
    <property type="entry name" value="Growth_fac_rcpt_cys_sf"/>
</dbReference>
<dbReference type="InterPro" id="IPR049883">
    <property type="entry name" value="NOTCH1_EGF-like"/>
</dbReference>
<dbReference type="EMBL" id="CP042467">
    <property type="protein sequence ID" value="QED28180.1"/>
    <property type="molecule type" value="Genomic_DNA"/>
</dbReference>
<dbReference type="InterPro" id="IPR001368">
    <property type="entry name" value="TNFR/NGFR_Cys_rich_reg"/>
</dbReference>
<dbReference type="Pfam" id="PF07645">
    <property type="entry name" value="EGF_CA"/>
    <property type="match status" value="1"/>
</dbReference>
<sequence>MPPFKLIKKMAGFSVDRFRRGLSALSYRQNHIVLGEDMRIAGIIVALLFVAACGDSSTPSTPGDTNGTMPPSDCAAGETGSECTPCPEGTYCDGTSEPVECEDGTWDHDEDAATECQDWQSCEPGFAPESGSAVSDATCVACPEGTFGDGNGACTSWTTCQPGERIAEMGSATQDRVCETCAEGTFSEGENVTTCQAWQTCEPGTYVSQSPSASQNRGCAACAPGSFSTDEDAASCPPWTTCPAGTSVTSAGSSTQDQTCEACPEGTFTQFPDSATCTPLEACPAGTYQVSPGAADEAPECETCETGSFCAGDDVPPVNCPAGTWDHDQNPASTCVDWTTCEAGEYVKTPGSALVDQSCEACAEGTFSTQPNVEACLPAGACDAGSVEITPATETAPAVCEACEPGTYCAGAGASAVSCGNGTWDHDANPATPCRVWTACVAGQFVEVAGTDLSDQTCASCPADTFSDTSNATQCLGWTVCAAGTRETAAPSATSDRVCTACAAGTYCPGGSSSSQGCENDTWDHDQDAATACESWSTCEPSQYVATAGSATTDRQCDVCPEGTYSDQNNVMSCTPFGACAPGTVEVTEATATTPAVCDPCPAGSYCPGGSAPEESCTADTWDHDANPATPCVNWTVCAAGQFVQDTGTSLSDRECTSCAAETYSEGQNAASCTAWTICAAGTHETSAASATQDRVCTACAAGTYCPGGTDPQVTCTAGTWDHDASASTACQPWQDCQAGSAAQDGTSTTNRTCTTCQAGTYASQMNASTCLPCSAGEYCPEGATAREACPAGTFDDDLNATTVCASCGEGVYCAGGLNPPTACTGNQYDHDLDASTACEDCASGYRAAADHLSCENIDECAEEMDTCAQVCQDTSGSYTCACDTGYTLQADQQTCQANQYWVTLDTQGGTPTTNPTAVTYGQSYGSIFPGNIARVGYSFLGWFTQASGGQLITNVATVNIASNHTLYAQWEANTYTVTLDLADGFTPASTLHVNFDAPYTGLPTPTRVGYDFLSWETSDGTEVTETDLVSIAANHTLTAQWSDWNFKAQQVSGTWVGAGPVCAISSGNVYCWGDNNYGQLGTGDFISSHTTPRQVLGMNNVISISAGVFACAVKSDGTVWCWGLNTYGQLGDGTTSSSNVPVQVVGLNNVVEVGTGEFHTCALKGDGTVWCWGRNQYGQTGTGAPSLVPVQVPGVSGAIDLEAGVHHTCVVKNDGTVWCWGWNQYGQSSACTSCVSNISPVEVVGVTNAVKVTTGYTHSCALKNDGTVWCWGQATRTGNPSSSYPQAVLNLTDVADVSAWEITCAAKHDGSVWCWGPSNVNNFFDYGSVVTSYQVPTLMPHAPLIQRFSSTIPFHGIEFDETVRYGWWLP</sequence>
<dbReference type="InterPro" id="IPR000742">
    <property type="entry name" value="EGF"/>
</dbReference>
<dbReference type="Gene3D" id="2.130.10.30">
    <property type="entry name" value="Regulator of chromosome condensation 1/beta-lactamase-inhibitor protein II"/>
    <property type="match status" value="2"/>
</dbReference>
<evidence type="ECO:0000313" key="12">
    <source>
        <dbReference type="EMBL" id="QED28180.1"/>
    </source>
</evidence>
<dbReference type="InterPro" id="IPR013378">
    <property type="entry name" value="InlB-like_B-rpt"/>
</dbReference>
<dbReference type="GO" id="GO:0005509">
    <property type="term" value="F:calcium ion binding"/>
    <property type="evidence" value="ECO:0007669"/>
    <property type="project" value="InterPro"/>
</dbReference>
<evidence type="ECO:0000256" key="8">
    <source>
        <dbReference type="ARBA" id="ARBA00023157"/>
    </source>
</evidence>
<keyword evidence="8" id="KW-1015">Disulfide bond</keyword>